<evidence type="ECO:0000256" key="1">
    <source>
        <dbReference type="ARBA" id="ARBA00008764"/>
    </source>
</evidence>
<dbReference type="AlphaFoldDB" id="A0A9X8ULY2"/>
<proteinExistence type="inferred from homology"/>
<dbReference type="Proteomes" id="UP000294682">
    <property type="component" value="Unassembled WGS sequence"/>
</dbReference>
<accession>A0A9X8ULY2</accession>
<dbReference type="EC" id="3.4.21.-" evidence="6"/>
<keyword evidence="8" id="KW-1185">Reference proteome</keyword>
<keyword evidence="2 6" id="KW-0645">Protease</keyword>
<dbReference type="GO" id="GO:0006508">
    <property type="term" value="P:proteolysis"/>
    <property type="evidence" value="ECO:0007669"/>
    <property type="project" value="UniProtKB-KW"/>
</dbReference>
<keyword evidence="3 6" id="KW-0732">Signal</keyword>
<name>A0A9X8ULY2_9FIRM</name>
<reference evidence="7 8" key="1">
    <citation type="submission" date="2019-03" db="EMBL/GenBank/DDBJ databases">
        <title>Genomic Encyclopedia of Type Strains, Phase IV (KMG-IV): sequencing the most valuable type-strain genomes for metagenomic binning, comparative biology and taxonomic classification.</title>
        <authorList>
            <person name="Goeker M."/>
        </authorList>
    </citation>
    <scope>NUCLEOTIDE SEQUENCE [LARGE SCALE GENOMIC DNA]</scope>
    <source>
        <strain evidence="7 8">DSM 100433</strain>
    </source>
</reference>
<dbReference type="InterPro" id="IPR009003">
    <property type="entry name" value="Peptidase_S1_PA"/>
</dbReference>
<evidence type="ECO:0000313" key="8">
    <source>
        <dbReference type="Proteomes" id="UP000294682"/>
    </source>
</evidence>
<dbReference type="GO" id="GO:0008236">
    <property type="term" value="F:serine-type peptidase activity"/>
    <property type="evidence" value="ECO:0007669"/>
    <property type="project" value="UniProtKB-KW"/>
</dbReference>
<dbReference type="PANTHER" id="PTHR15462:SF8">
    <property type="entry name" value="SERINE PROTEASE"/>
    <property type="match status" value="1"/>
</dbReference>
<dbReference type="InterPro" id="IPR043504">
    <property type="entry name" value="Peptidase_S1_PA_chymotrypsin"/>
</dbReference>
<dbReference type="Pfam" id="PF13365">
    <property type="entry name" value="Trypsin_2"/>
    <property type="match status" value="1"/>
</dbReference>
<keyword evidence="5 6" id="KW-0720">Serine protease</keyword>
<protein>
    <recommendedName>
        <fullName evidence="6">Serine protease</fullName>
        <ecNumber evidence="6">3.4.21.-</ecNumber>
    </recommendedName>
</protein>
<dbReference type="RefSeq" id="WP_132083766.1">
    <property type="nucleotide sequence ID" value="NZ_SLUK01000001.1"/>
</dbReference>
<evidence type="ECO:0000256" key="2">
    <source>
        <dbReference type="ARBA" id="ARBA00022670"/>
    </source>
</evidence>
<comment type="caution">
    <text evidence="7">The sequence shown here is derived from an EMBL/GenBank/DDBJ whole genome shotgun (WGS) entry which is preliminary data.</text>
</comment>
<dbReference type="EMBL" id="SLUK01000001">
    <property type="protein sequence ID" value="TCL45418.1"/>
    <property type="molecule type" value="Genomic_DNA"/>
</dbReference>
<evidence type="ECO:0000256" key="4">
    <source>
        <dbReference type="ARBA" id="ARBA00022801"/>
    </source>
</evidence>
<dbReference type="PANTHER" id="PTHR15462">
    <property type="entry name" value="SERINE PROTEASE"/>
    <property type="match status" value="1"/>
</dbReference>
<evidence type="ECO:0000313" key="7">
    <source>
        <dbReference type="EMBL" id="TCL45418.1"/>
    </source>
</evidence>
<dbReference type="PRINTS" id="PR00839">
    <property type="entry name" value="V8PROTEASE"/>
</dbReference>
<feature type="signal peptide" evidence="6">
    <location>
        <begin position="1"/>
        <end position="23"/>
    </location>
</feature>
<organism evidence="7 8">
    <name type="scientific">Harryflintia acetispora</name>
    <dbReference type="NCBI Taxonomy" id="1849041"/>
    <lineage>
        <taxon>Bacteria</taxon>
        <taxon>Bacillati</taxon>
        <taxon>Bacillota</taxon>
        <taxon>Clostridia</taxon>
        <taxon>Eubacteriales</taxon>
        <taxon>Oscillospiraceae</taxon>
        <taxon>Harryflintia</taxon>
    </lineage>
</organism>
<keyword evidence="4 6" id="KW-0378">Hydrolase</keyword>
<sequence length="260" mass="28133">MQKLVLIFSFLLSFLFLSQGAAAQEGTVFGEDDRVPVADTTAAPYNAICKLKITYQNGTTGDGTGFLYGPGLLATAGHCLYDTSYGRGGQVASVTVYPGLNAEGAPFGSRELREDNAGFYLPERWKQDRDWRSDYGVIAFFEPFEEVQPLQLADWETYPDSALAGTEALIAGYDGAMQSPLLAHGMLSLVREDDLLYRLDISHGQSGAPILDLQSRVIGIQNYGANVGFAAGEMPYNSGARMNRTLSEFLLGVKNISSPS</sequence>
<dbReference type="InterPro" id="IPR050966">
    <property type="entry name" value="Glutamyl_endopeptidase"/>
</dbReference>
<dbReference type="Gene3D" id="2.40.10.10">
    <property type="entry name" value="Trypsin-like serine proteases"/>
    <property type="match status" value="2"/>
</dbReference>
<feature type="chain" id="PRO_5041013052" description="Serine protease" evidence="6">
    <location>
        <begin position="24"/>
        <end position="260"/>
    </location>
</feature>
<dbReference type="InterPro" id="IPR008256">
    <property type="entry name" value="Peptidase_S1B"/>
</dbReference>
<evidence type="ECO:0000256" key="3">
    <source>
        <dbReference type="ARBA" id="ARBA00022729"/>
    </source>
</evidence>
<evidence type="ECO:0000256" key="6">
    <source>
        <dbReference type="RuleBase" id="RU004296"/>
    </source>
</evidence>
<gene>
    <name evidence="7" type="ORF">EDD78_101401</name>
</gene>
<dbReference type="SUPFAM" id="SSF50494">
    <property type="entry name" value="Trypsin-like serine proteases"/>
    <property type="match status" value="1"/>
</dbReference>
<comment type="similarity">
    <text evidence="1 6">Belongs to the peptidase S1B family.</text>
</comment>
<evidence type="ECO:0000256" key="5">
    <source>
        <dbReference type="ARBA" id="ARBA00022825"/>
    </source>
</evidence>